<dbReference type="InterPro" id="IPR002912">
    <property type="entry name" value="ACT_dom"/>
</dbReference>
<evidence type="ECO:0000256" key="1">
    <source>
        <dbReference type="ARBA" id="ARBA00005067"/>
    </source>
</evidence>
<dbReference type="Gene3D" id="1.10.3660.10">
    <property type="entry name" value="6-phosphogluconate dehydrogenase C-terminal like domain"/>
    <property type="match status" value="1"/>
</dbReference>
<dbReference type="Pfam" id="PF01842">
    <property type="entry name" value="ACT"/>
    <property type="match status" value="1"/>
</dbReference>
<keyword evidence="5" id="KW-0827">Tyrosine biosynthesis</keyword>
<dbReference type="PANTHER" id="PTHR21363:SF0">
    <property type="entry name" value="PREPHENATE DEHYDROGENASE [NADP(+)]"/>
    <property type="match status" value="1"/>
</dbReference>
<dbReference type="SUPFAM" id="SSF51735">
    <property type="entry name" value="NAD(P)-binding Rossmann-fold domains"/>
    <property type="match status" value="1"/>
</dbReference>
<dbReference type="Gene3D" id="3.40.50.720">
    <property type="entry name" value="NAD(P)-binding Rossmann-like Domain"/>
    <property type="match status" value="1"/>
</dbReference>
<dbReference type="CDD" id="cd04909">
    <property type="entry name" value="ACT_PDH-BS"/>
    <property type="match status" value="1"/>
</dbReference>
<evidence type="ECO:0000256" key="2">
    <source>
        <dbReference type="ARBA" id="ARBA00007964"/>
    </source>
</evidence>
<dbReference type="GO" id="GO:0006571">
    <property type="term" value="P:tyrosine biosynthetic process"/>
    <property type="evidence" value="ECO:0007669"/>
    <property type="project" value="UniProtKB-UniPathway"/>
</dbReference>
<dbReference type="PANTHER" id="PTHR21363">
    <property type="entry name" value="PREPHENATE DEHYDROGENASE"/>
    <property type="match status" value="1"/>
</dbReference>
<evidence type="ECO:0000259" key="12">
    <source>
        <dbReference type="PROSITE" id="PS51671"/>
    </source>
</evidence>
<dbReference type="STRING" id="2756.BFR44_10930"/>
<dbReference type="GO" id="GO:0004665">
    <property type="term" value="F:prephenate dehydrogenase (NADP+) activity"/>
    <property type="evidence" value="ECO:0007669"/>
    <property type="project" value="InterPro"/>
</dbReference>
<dbReference type="KEGG" id="bths:CNY62_09865"/>
<evidence type="ECO:0000256" key="3">
    <source>
        <dbReference type="ARBA" id="ARBA00012068"/>
    </source>
</evidence>
<dbReference type="SUPFAM" id="SSF55021">
    <property type="entry name" value="ACT-like"/>
    <property type="match status" value="1"/>
</dbReference>
<keyword evidence="14" id="KW-1185">Reference proteome</keyword>
<evidence type="ECO:0000256" key="9">
    <source>
        <dbReference type="ARBA" id="ARBA00023141"/>
    </source>
</evidence>
<dbReference type="InterPro" id="IPR046825">
    <property type="entry name" value="PDH_C"/>
</dbReference>
<dbReference type="InterPro" id="IPR008927">
    <property type="entry name" value="6-PGluconate_DH-like_C_sf"/>
</dbReference>
<dbReference type="InterPro" id="IPR003099">
    <property type="entry name" value="Prephen_DH"/>
</dbReference>
<dbReference type="InterPro" id="IPR045865">
    <property type="entry name" value="ACT-like_dom_sf"/>
</dbReference>
<evidence type="ECO:0000259" key="11">
    <source>
        <dbReference type="PROSITE" id="PS51176"/>
    </source>
</evidence>
<proteinExistence type="inferred from homology"/>
<evidence type="ECO:0000256" key="5">
    <source>
        <dbReference type="ARBA" id="ARBA00022498"/>
    </source>
</evidence>
<dbReference type="Gene3D" id="3.30.70.260">
    <property type="match status" value="1"/>
</dbReference>
<sequence>MRKKLLVIGIGLIGGSIALAVKRGRPDVTILGYDANPETLSEALRLGVIDERVINLDEAATSADLILLAAPVRQTKQLISHLAQLPLKQSVLITDASSTKTTIEAAAKELTAKNYSFIGGHPMAGSHKSGVQAAKEILFENALYILTPADEQAAARVPELENYLVGTKAHFLISSASQHDKMVGMISHLPHLIASGLIQQTAKFTEELPQTIQLAAGGFRDVTRIAASDPKMWTDITMENRENLMQLLSSWQTEVGAIQDLVATGSETDIYRFFDDAKRYRDELPDKQRNALHSYSDLMIDIPDYPGVISEVTSLLAREEISITNIRIIETREDIMGILQVSFQSTQERQRAKSVIEATTNFECSVLG</sequence>
<dbReference type="InterPro" id="IPR036291">
    <property type="entry name" value="NAD(P)-bd_dom_sf"/>
</dbReference>
<dbReference type="GO" id="GO:0008977">
    <property type="term" value="F:prephenate dehydrogenase (NAD+) activity"/>
    <property type="evidence" value="ECO:0007669"/>
    <property type="project" value="UniProtKB-EC"/>
</dbReference>
<dbReference type="InterPro" id="IPR046826">
    <property type="entry name" value="PDH_N"/>
</dbReference>
<comment type="similarity">
    <text evidence="2">Belongs to the prephenate/arogenate dehydrogenase family.</text>
</comment>
<evidence type="ECO:0000256" key="4">
    <source>
        <dbReference type="ARBA" id="ARBA00016891"/>
    </source>
</evidence>
<accession>A0A1D2LAR4</accession>
<dbReference type="Proteomes" id="UP000243591">
    <property type="component" value="Chromosome"/>
</dbReference>
<dbReference type="Pfam" id="PF02153">
    <property type="entry name" value="PDH_N"/>
    <property type="match status" value="1"/>
</dbReference>
<protein>
    <recommendedName>
        <fullName evidence="4">Prephenate dehydrogenase</fullName>
        <ecNumber evidence="3">1.3.1.12</ecNumber>
    </recommendedName>
</protein>
<dbReference type="EMBL" id="CP023483">
    <property type="protein sequence ID" value="ATF26667.1"/>
    <property type="molecule type" value="Genomic_DNA"/>
</dbReference>
<dbReference type="UniPathway" id="UPA00122">
    <property type="reaction ID" value="UER00961"/>
</dbReference>
<name>A0A1D2LAR4_BROTH</name>
<comment type="catalytic activity">
    <reaction evidence="10">
        <text>prephenate + NAD(+) = 3-(4-hydroxyphenyl)pyruvate + CO2 + NADH</text>
        <dbReference type="Rhea" id="RHEA:13869"/>
        <dbReference type="ChEBI" id="CHEBI:16526"/>
        <dbReference type="ChEBI" id="CHEBI:29934"/>
        <dbReference type="ChEBI" id="CHEBI:36242"/>
        <dbReference type="ChEBI" id="CHEBI:57540"/>
        <dbReference type="ChEBI" id="CHEBI:57945"/>
        <dbReference type="EC" id="1.3.1.12"/>
    </reaction>
</comment>
<evidence type="ECO:0000313" key="14">
    <source>
        <dbReference type="Proteomes" id="UP000243591"/>
    </source>
</evidence>
<keyword evidence="8" id="KW-0520">NAD</keyword>
<dbReference type="RefSeq" id="WP_029091205.1">
    <property type="nucleotide sequence ID" value="NZ_CBCPHX010000010.1"/>
</dbReference>
<evidence type="ECO:0000256" key="7">
    <source>
        <dbReference type="ARBA" id="ARBA00023002"/>
    </source>
</evidence>
<evidence type="ECO:0000256" key="8">
    <source>
        <dbReference type="ARBA" id="ARBA00023027"/>
    </source>
</evidence>
<dbReference type="PROSITE" id="PS51671">
    <property type="entry name" value="ACT"/>
    <property type="match status" value="1"/>
</dbReference>
<evidence type="ECO:0000256" key="10">
    <source>
        <dbReference type="ARBA" id="ARBA00049260"/>
    </source>
</evidence>
<dbReference type="FunFam" id="3.40.50.720:FF:000208">
    <property type="entry name" value="Prephenate dehydrogenase"/>
    <property type="match status" value="1"/>
</dbReference>
<comment type="pathway">
    <text evidence="1">Amino-acid biosynthesis; L-tyrosine biosynthesis; (4-hydroxyphenyl)pyruvate from prephenate (NAD(+) route): step 1/1.</text>
</comment>
<gene>
    <name evidence="13" type="ORF">CNY62_09865</name>
</gene>
<keyword evidence="9" id="KW-0057">Aromatic amino acid biosynthesis</keyword>
<dbReference type="AlphaFoldDB" id="A0A1D2LAR4"/>
<feature type="domain" description="ACT" evidence="12">
    <location>
        <begin position="297"/>
        <end position="368"/>
    </location>
</feature>
<organism evidence="13 14">
    <name type="scientific">Brochothrix thermosphacta</name>
    <name type="common">Microbacterium thermosphactum</name>
    <dbReference type="NCBI Taxonomy" id="2756"/>
    <lineage>
        <taxon>Bacteria</taxon>
        <taxon>Bacillati</taxon>
        <taxon>Bacillota</taxon>
        <taxon>Bacilli</taxon>
        <taxon>Bacillales</taxon>
        <taxon>Listeriaceae</taxon>
        <taxon>Brochothrix</taxon>
    </lineage>
</organism>
<dbReference type="PROSITE" id="PS51176">
    <property type="entry name" value="PDH_ADH"/>
    <property type="match status" value="1"/>
</dbReference>
<dbReference type="GeneID" id="66536615"/>
<keyword evidence="7" id="KW-0560">Oxidoreductase</keyword>
<dbReference type="InterPro" id="IPR050812">
    <property type="entry name" value="Preph/Arog_dehydrog"/>
</dbReference>
<dbReference type="SUPFAM" id="SSF48179">
    <property type="entry name" value="6-phosphogluconate dehydrogenase C-terminal domain-like"/>
    <property type="match status" value="1"/>
</dbReference>
<reference evidence="13 14" key="1">
    <citation type="submission" date="2017-09" db="EMBL/GenBank/DDBJ databases">
        <title>Complete Genome Sequences of Two Strains of the Meat Spoilage Bacterium Brochothrix thermosphacta Isolated from Ground Chicken.</title>
        <authorList>
            <person name="Paoli G.C."/>
            <person name="Wijey C."/>
            <person name="Chen C.-Y."/>
            <person name="Nguyen L."/>
            <person name="Yan X."/>
            <person name="Irwin P.L."/>
        </authorList>
    </citation>
    <scope>NUCLEOTIDE SEQUENCE [LARGE SCALE GENOMIC DNA]</scope>
    <source>
        <strain evidence="13 14">BI</strain>
    </source>
</reference>
<keyword evidence="6" id="KW-0028">Amino-acid biosynthesis</keyword>
<dbReference type="FunFam" id="1.10.3660.10:FF:000003">
    <property type="entry name" value="Prephenate dehydrogenase"/>
    <property type="match status" value="1"/>
</dbReference>
<evidence type="ECO:0000313" key="13">
    <source>
        <dbReference type="EMBL" id="ATF26667.1"/>
    </source>
</evidence>
<dbReference type="OrthoDB" id="9802008at2"/>
<dbReference type="GO" id="GO:0070403">
    <property type="term" value="F:NAD+ binding"/>
    <property type="evidence" value="ECO:0007669"/>
    <property type="project" value="InterPro"/>
</dbReference>
<evidence type="ECO:0000256" key="6">
    <source>
        <dbReference type="ARBA" id="ARBA00022605"/>
    </source>
</evidence>
<dbReference type="EC" id="1.3.1.12" evidence="3"/>
<dbReference type="NCBIfam" id="NF005107">
    <property type="entry name" value="PRK06545.1-5"/>
    <property type="match status" value="1"/>
</dbReference>
<dbReference type="Pfam" id="PF20463">
    <property type="entry name" value="PDH_C"/>
    <property type="match status" value="1"/>
</dbReference>
<feature type="domain" description="Prephenate/arogenate dehydrogenase" evidence="11">
    <location>
        <begin position="3"/>
        <end position="292"/>
    </location>
</feature>